<dbReference type="PANTHER" id="PTHR19848">
    <property type="entry name" value="WD40 REPEAT PROTEIN"/>
    <property type="match status" value="1"/>
</dbReference>
<dbReference type="InterPro" id="IPR007111">
    <property type="entry name" value="NACHT_NTPase"/>
</dbReference>
<comment type="caution">
    <text evidence="5">The sequence shown here is derived from an EMBL/GenBank/DDBJ whole genome shotgun (WGS) entry which is preliminary data.</text>
</comment>
<dbReference type="PROSITE" id="PS50837">
    <property type="entry name" value="NACHT"/>
    <property type="match status" value="1"/>
</dbReference>
<dbReference type="PRINTS" id="PR00320">
    <property type="entry name" value="GPROTEINBRPT"/>
</dbReference>
<feature type="repeat" description="WD" evidence="3">
    <location>
        <begin position="1198"/>
        <end position="1239"/>
    </location>
</feature>
<feature type="repeat" description="WD" evidence="3">
    <location>
        <begin position="1327"/>
        <end position="1368"/>
    </location>
</feature>
<dbReference type="InterPro" id="IPR020472">
    <property type="entry name" value="WD40_PAC1"/>
</dbReference>
<dbReference type="PROSITE" id="PS00678">
    <property type="entry name" value="WD_REPEATS_1"/>
    <property type="match status" value="4"/>
</dbReference>
<dbReference type="InterPro" id="IPR027417">
    <property type="entry name" value="P-loop_NTPase"/>
</dbReference>
<dbReference type="InterPro" id="IPR036322">
    <property type="entry name" value="WD40_repeat_dom_sf"/>
</dbReference>
<dbReference type="PROSITE" id="PS50294">
    <property type="entry name" value="WD_REPEATS_REGION"/>
    <property type="match status" value="13"/>
</dbReference>
<feature type="repeat" description="WD" evidence="3">
    <location>
        <begin position="1155"/>
        <end position="1196"/>
    </location>
</feature>
<dbReference type="SUPFAM" id="SSF50978">
    <property type="entry name" value="WD40 repeat-like"/>
    <property type="match status" value="2"/>
</dbReference>
<feature type="repeat" description="WD" evidence="3">
    <location>
        <begin position="1026"/>
        <end position="1067"/>
    </location>
</feature>
<reference evidence="5 6" key="1">
    <citation type="journal article" date="2019" name="Fungal Biol. Biotechnol.">
        <title>Draft genome sequence of fastidious pathogen Ceratobasidium theobromae, which causes vascular-streak dieback in Theobroma cacao.</title>
        <authorList>
            <person name="Ali S.S."/>
            <person name="Asman A."/>
            <person name="Shao J."/>
            <person name="Firmansyah A.P."/>
            <person name="Susilo A.W."/>
            <person name="Rosmana A."/>
            <person name="McMahon P."/>
            <person name="Junaid M."/>
            <person name="Guest D."/>
            <person name="Kheng T.Y."/>
            <person name="Meinhardt L.W."/>
            <person name="Bailey B.A."/>
        </authorList>
    </citation>
    <scope>NUCLEOTIDE SEQUENCE [LARGE SCALE GENOMIC DNA]</scope>
    <source>
        <strain evidence="5 6">CT2</strain>
    </source>
</reference>
<dbReference type="Proteomes" id="UP000383932">
    <property type="component" value="Unassembled WGS sequence"/>
</dbReference>
<feature type="domain" description="NACHT" evidence="4">
    <location>
        <begin position="272"/>
        <end position="417"/>
    </location>
</feature>
<feature type="repeat" description="WD" evidence="3">
    <location>
        <begin position="1069"/>
        <end position="1101"/>
    </location>
</feature>
<gene>
    <name evidence="5" type="ORF">CTheo_6495</name>
</gene>
<feature type="repeat" description="WD" evidence="3">
    <location>
        <begin position="861"/>
        <end position="895"/>
    </location>
</feature>
<dbReference type="InterPro" id="IPR019775">
    <property type="entry name" value="WD40_repeat_CS"/>
</dbReference>
<feature type="repeat" description="WD" evidence="3">
    <location>
        <begin position="1241"/>
        <end position="1282"/>
    </location>
</feature>
<sequence>MTSTHPPGKSKRSFLKLLSNIVRPVSPSQPRHSQEISASTAFLSPPAEINTIAAAVQRSHLTSPSISSISALTAQPADPSVEHGDSSLLDHIDRKIDQVGLKPALQALHRSAIVFPPLQSAIETLISCLGAATKNKSEYETLASELKILAELLAQHMKASPSFQTSGSLEHIALSIQKEANLIVDKQTRSTGRRLLDAVSDEDDLTNTTMSTWSVANAHFVDTRLEKLNPAKLARYDSELSKGMTRRTCTENTRVAVLSGLNDWSQDQSAADMYWMNGMAGTGKTTIACSFSRRLYERNQLAASFFCSRTSPECRIVGRIVSTIAYQLARYSTPYQGALCEILGNDPDIGTTNIPTQFERLLVVPLTKVKGAIPENLVVVIDALDECEDRDGVQLLLDLLFRFAGPLPLKFFITSRPEPEIHRVMMSQTPHSRTVLRLHEVEKSLVQADIALYLTEELGQFMKPSPDQIEQLSRRSGNLFIYAATLVRHVQLGNQLGDHQKRLDSLLAATPRSTKQYAQLDELYTTVLKSALNGDDIDDEAANDVKAVLQTVVCVQEPVDLETLAALAGLDDVERARSALQPLQSVLHLSDNSGLVSSLHASFPDFMFDQERSRSFFCDIEIRSQMLTRQCFAIMQSQLRFNICNLESSFVADKDVDDLQDRIRQCILLPLFYACRYWADHLCSCKSSSELKSLLEGFLTNRLLFWMEVLNLKAVMGIGVEMLPMAIQWLQVGEVSSEVIQIVKLAEGARNLVTTFAGNPISQSTPHIYTSLLPFCPKSNSISEHYRKRTHGLIEAKGTGVDRWDAMPLANWKTGLSEIFTMACSPDRSRVVYGCKDGTIGIRSTYDGSLLVGPVQAHNNVLGVAFSPNGSQIASCGHDRTIRLWDLQSGVAIGEPFIGHFHAVTSISFAPDGTRIASGSDDRTIRIWDIPNGLLLPISFEGHTDGIKSVAFSPDGTRIVSGSADCTVRVWSSIDGAPIARPFISHTGLVTSVAFSPDSTRVVSGPYDRTVRVWAADSGAPITDPLEGHIDWVVCVGFSPDGTRIFSGSRDCTIHVWDISRETPVRTTLEGHTNTVNAAAFSLDGTRIISSSNDCTIRVWSTIATVSTSSPPQGHAHWVFSVAFSPDGSHIASGSYDHTVRLWGAQSGTSIDSLLHGHIDAIRSVAFSPDGTLIASGSYDRTIRLWSLHDRALVVKPFEGHTSRVLSVAFSPNGTRLVSGSADHTIRVWSIPDGDLIIGPLSDHTDKVTSVMFSLDGTRIVSGSYDCTARVWNISNGTPAADPFKGHTQAIMSISVSPIGRLIASGSFDHTVRLWNPDDGTPATPPLLGHTAAVYSVAFSPDGARVISGSEDHTVRLWNSRDGTPISSPFEGHTSFILSVAFSPDGLFAISGSSDCTIRFWNTQDIPTVGSEFKSPMPSPDPVGSKRSITNRSTRWSIGGDGWVMDHNQQLLFWLPLETLRSLLTPHCYMVISRSGSMEIDLSIFFSYTQVAGRYGGWISEKGIWGVGTKKRVSSTM</sequence>
<evidence type="ECO:0000256" key="3">
    <source>
        <dbReference type="PROSITE-ProRule" id="PRU00221"/>
    </source>
</evidence>
<dbReference type="SUPFAM" id="SSF50998">
    <property type="entry name" value="Quinoprotein alcohol dehydrogenase-like"/>
    <property type="match status" value="1"/>
</dbReference>
<feature type="repeat" description="WD" evidence="3">
    <location>
        <begin position="940"/>
        <end position="972"/>
    </location>
</feature>
<evidence type="ECO:0000256" key="1">
    <source>
        <dbReference type="ARBA" id="ARBA00022574"/>
    </source>
</evidence>
<dbReference type="SUPFAM" id="SSF52540">
    <property type="entry name" value="P-loop containing nucleoside triphosphate hydrolases"/>
    <property type="match status" value="1"/>
</dbReference>
<dbReference type="InterPro" id="IPR056884">
    <property type="entry name" value="NPHP3-like_N"/>
</dbReference>
<dbReference type="Pfam" id="PF00400">
    <property type="entry name" value="WD40"/>
    <property type="match status" value="13"/>
</dbReference>
<evidence type="ECO:0000313" key="5">
    <source>
        <dbReference type="EMBL" id="KAB5590055.1"/>
    </source>
</evidence>
<evidence type="ECO:0000256" key="2">
    <source>
        <dbReference type="ARBA" id="ARBA00022737"/>
    </source>
</evidence>
<evidence type="ECO:0000313" key="6">
    <source>
        <dbReference type="Proteomes" id="UP000383932"/>
    </source>
</evidence>
<name>A0A5N5QE82_9AGAM</name>
<dbReference type="InterPro" id="IPR015943">
    <property type="entry name" value="WD40/YVTN_repeat-like_dom_sf"/>
</dbReference>
<dbReference type="OrthoDB" id="538223at2759"/>
<evidence type="ECO:0000259" key="4">
    <source>
        <dbReference type="PROSITE" id="PS50837"/>
    </source>
</evidence>
<dbReference type="Gene3D" id="3.40.50.300">
    <property type="entry name" value="P-loop containing nucleotide triphosphate hydrolases"/>
    <property type="match status" value="1"/>
</dbReference>
<feature type="repeat" description="WD" evidence="3">
    <location>
        <begin position="1370"/>
        <end position="1411"/>
    </location>
</feature>
<keyword evidence="2" id="KW-0677">Repeat</keyword>
<dbReference type="PANTHER" id="PTHR19848:SF8">
    <property type="entry name" value="F-BOX AND WD REPEAT DOMAIN CONTAINING 7"/>
    <property type="match status" value="1"/>
</dbReference>
<keyword evidence="6" id="KW-1185">Reference proteome</keyword>
<feature type="repeat" description="WD" evidence="3">
    <location>
        <begin position="1112"/>
        <end position="1153"/>
    </location>
</feature>
<organism evidence="5 6">
    <name type="scientific">Ceratobasidium theobromae</name>
    <dbReference type="NCBI Taxonomy" id="1582974"/>
    <lineage>
        <taxon>Eukaryota</taxon>
        <taxon>Fungi</taxon>
        <taxon>Dikarya</taxon>
        <taxon>Basidiomycota</taxon>
        <taxon>Agaricomycotina</taxon>
        <taxon>Agaricomycetes</taxon>
        <taxon>Cantharellales</taxon>
        <taxon>Ceratobasidiaceae</taxon>
        <taxon>Ceratobasidium</taxon>
    </lineage>
</organism>
<accession>A0A5N5QE82</accession>
<protein>
    <recommendedName>
        <fullName evidence="4">NACHT domain-containing protein</fullName>
    </recommendedName>
</protein>
<keyword evidence="1 3" id="KW-0853">WD repeat</keyword>
<proteinExistence type="predicted"/>
<dbReference type="Gene3D" id="2.130.10.10">
    <property type="entry name" value="YVTN repeat-like/Quinoprotein amine dehydrogenase"/>
    <property type="match status" value="6"/>
</dbReference>
<feature type="repeat" description="WD" evidence="3">
    <location>
        <begin position="1284"/>
        <end position="1325"/>
    </location>
</feature>
<dbReference type="InterPro" id="IPR001680">
    <property type="entry name" value="WD40_rpt"/>
</dbReference>
<feature type="repeat" description="WD" evidence="3">
    <location>
        <begin position="983"/>
        <end position="1024"/>
    </location>
</feature>
<dbReference type="Pfam" id="PF24883">
    <property type="entry name" value="NPHP3_N"/>
    <property type="match status" value="1"/>
</dbReference>
<dbReference type="CDD" id="cd00200">
    <property type="entry name" value="WD40"/>
    <property type="match status" value="2"/>
</dbReference>
<feature type="repeat" description="WD" evidence="3">
    <location>
        <begin position="897"/>
        <end position="930"/>
    </location>
</feature>
<dbReference type="SMART" id="SM00320">
    <property type="entry name" value="WD40"/>
    <property type="match status" value="14"/>
</dbReference>
<dbReference type="InterPro" id="IPR011047">
    <property type="entry name" value="Quinoprotein_ADH-like_sf"/>
</dbReference>
<dbReference type="EMBL" id="SSOP01000202">
    <property type="protein sequence ID" value="KAB5590055.1"/>
    <property type="molecule type" value="Genomic_DNA"/>
</dbReference>
<dbReference type="PROSITE" id="PS50082">
    <property type="entry name" value="WD_REPEATS_2"/>
    <property type="match status" value="13"/>
</dbReference>